<reference evidence="3 4" key="3">
    <citation type="submission" date="2020-08" db="EMBL/GenBank/DDBJ databases">
        <title>Genomic Encyclopedia of Type Strains, Phase IV (KMG-IV): sequencing the most valuable type-strain genomes for metagenomic binning, comparative biology and taxonomic classification.</title>
        <authorList>
            <person name="Goeker M."/>
        </authorList>
    </citation>
    <scope>NUCLEOTIDE SEQUENCE [LARGE SCALE GENOMIC DNA]</scope>
    <source>
        <strain evidence="3 4">DSM 27521</strain>
    </source>
</reference>
<feature type="region of interest" description="Disordered" evidence="1">
    <location>
        <begin position="51"/>
        <end position="77"/>
    </location>
</feature>
<dbReference type="Gene3D" id="1.20.1260.10">
    <property type="match status" value="1"/>
</dbReference>
<evidence type="ECO:0000313" key="2">
    <source>
        <dbReference type="EMBL" id="GHF29164.1"/>
    </source>
</evidence>
<dbReference type="InterPro" id="IPR047114">
    <property type="entry name" value="YciF"/>
</dbReference>
<dbReference type="SUPFAM" id="SSF47240">
    <property type="entry name" value="Ferritin-like"/>
    <property type="match status" value="1"/>
</dbReference>
<reference evidence="2" key="4">
    <citation type="submission" date="2024-05" db="EMBL/GenBank/DDBJ databases">
        <authorList>
            <person name="Sun Q."/>
            <person name="Zhou Y."/>
        </authorList>
    </citation>
    <scope>NUCLEOTIDE SEQUENCE</scope>
    <source>
        <strain evidence="2">CGMCC 1.18437</strain>
    </source>
</reference>
<accession>A0A7W8NQ44</accession>
<dbReference type="InterPro" id="IPR012347">
    <property type="entry name" value="Ferritin-like"/>
</dbReference>
<dbReference type="EMBL" id="JACHFK010000001">
    <property type="protein sequence ID" value="MBB5375453.1"/>
    <property type="molecule type" value="Genomic_DNA"/>
</dbReference>
<dbReference type="PANTHER" id="PTHR30565:SF9">
    <property type="entry name" value="PROTEIN YCIF"/>
    <property type="match status" value="1"/>
</dbReference>
<evidence type="ECO:0000256" key="1">
    <source>
        <dbReference type="SAM" id="MobiDB-lite"/>
    </source>
</evidence>
<organism evidence="3 4">
    <name type="scientific">Deinococcus metalli</name>
    <dbReference type="NCBI Taxonomy" id="1141878"/>
    <lineage>
        <taxon>Bacteria</taxon>
        <taxon>Thermotogati</taxon>
        <taxon>Deinococcota</taxon>
        <taxon>Deinococci</taxon>
        <taxon>Deinococcales</taxon>
        <taxon>Deinococcaceae</taxon>
        <taxon>Deinococcus</taxon>
    </lineage>
</organism>
<sequence length="77" mass="8370">MIQEDVLPAAKDAGLIAAAQRVEHYEIAGYGTVVRYAEVLGLQEHATLLRTTEQEERDTELALTSASNTIDQDAARA</sequence>
<dbReference type="Proteomes" id="UP000619376">
    <property type="component" value="Unassembled WGS sequence"/>
</dbReference>
<protein>
    <submittedName>
        <fullName evidence="3">Ferritin-like metal-binding protein YciE</fullName>
    </submittedName>
</protein>
<name>A0A7W8NQ44_9DEIO</name>
<dbReference type="InterPro" id="IPR010287">
    <property type="entry name" value="DUF892_YciF-like"/>
</dbReference>
<feature type="compositionally biased region" description="Polar residues" evidence="1">
    <location>
        <begin position="62"/>
        <end position="71"/>
    </location>
</feature>
<reference evidence="2" key="1">
    <citation type="journal article" date="2014" name="Int. J. Syst. Evol. Microbiol.">
        <title>Complete genome of a new Firmicutes species belonging to the dominant human colonic microbiota ('Ruminococcus bicirculans') reveals two chromosomes and a selective capacity to utilize plant glucans.</title>
        <authorList>
            <consortium name="NISC Comparative Sequencing Program"/>
            <person name="Wegmann U."/>
            <person name="Louis P."/>
            <person name="Goesmann A."/>
            <person name="Henrissat B."/>
            <person name="Duncan S.H."/>
            <person name="Flint H.J."/>
        </authorList>
    </citation>
    <scope>NUCLEOTIDE SEQUENCE</scope>
    <source>
        <strain evidence="2">CGMCC 1.18437</strain>
    </source>
</reference>
<dbReference type="Proteomes" id="UP000539473">
    <property type="component" value="Unassembled WGS sequence"/>
</dbReference>
<comment type="caution">
    <text evidence="3">The sequence shown here is derived from an EMBL/GenBank/DDBJ whole genome shotgun (WGS) entry which is preliminary data.</text>
</comment>
<dbReference type="Pfam" id="PF05974">
    <property type="entry name" value="DUF892"/>
    <property type="match status" value="1"/>
</dbReference>
<evidence type="ECO:0000313" key="5">
    <source>
        <dbReference type="Proteomes" id="UP000619376"/>
    </source>
</evidence>
<dbReference type="PANTHER" id="PTHR30565">
    <property type="entry name" value="PROTEIN YCIF"/>
    <property type="match status" value="1"/>
</dbReference>
<reference evidence="5" key="2">
    <citation type="journal article" date="2019" name="Int. J. Syst. Evol. Microbiol.">
        <title>The Global Catalogue of Microorganisms (GCM) 10K type strain sequencing project: providing services to taxonomists for standard genome sequencing and annotation.</title>
        <authorList>
            <consortium name="The Broad Institute Genomics Platform"/>
            <consortium name="The Broad Institute Genome Sequencing Center for Infectious Disease"/>
            <person name="Wu L."/>
            <person name="Ma J."/>
        </authorList>
    </citation>
    <scope>NUCLEOTIDE SEQUENCE [LARGE SCALE GENOMIC DNA]</scope>
    <source>
        <strain evidence="5">CGMCC 1.18437</strain>
    </source>
</reference>
<evidence type="ECO:0000313" key="3">
    <source>
        <dbReference type="EMBL" id="MBB5375453.1"/>
    </source>
</evidence>
<proteinExistence type="predicted"/>
<dbReference type="InterPro" id="IPR009078">
    <property type="entry name" value="Ferritin-like_SF"/>
</dbReference>
<keyword evidence="5" id="KW-1185">Reference proteome</keyword>
<evidence type="ECO:0000313" key="4">
    <source>
        <dbReference type="Proteomes" id="UP000539473"/>
    </source>
</evidence>
<dbReference type="EMBL" id="BNAJ01000001">
    <property type="protein sequence ID" value="GHF29164.1"/>
    <property type="molecule type" value="Genomic_DNA"/>
</dbReference>
<gene>
    <name evidence="2" type="ORF">GCM10017781_01420</name>
    <name evidence="3" type="ORF">HNQ07_000897</name>
</gene>
<dbReference type="AlphaFoldDB" id="A0A7W8NQ44"/>